<comment type="similarity">
    <text evidence="1">Belongs to the TIM50 family.</text>
</comment>
<dbReference type="EMBL" id="JALLBG020000130">
    <property type="protein sequence ID" value="KAL3762933.1"/>
    <property type="molecule type" value="Genomic_DNA"/>
</dbReference>
<gene>
    <name evidence="4" type="ORF">ACHAWU_001080</name>
</gene>
<dbReference type="SMART" id="SM00577">
    <property type="entry name" value="CPDc"/>
    <property type="match status" value="1"/>
</dbReference>
<feature type="domain" description="FCP1 homology" evidence="3">
    <location>
        <begin position="142"/>
        <end position="376"/>
    </location>
</feature>
<comment type="caution">
    <text evidence="4">The sequence shown here is derived from an EMBL/GenBank/DDBJ whole genome shotgun (WGS) entry which is preliminary data.</text>
</comment>
<reference evidence="4 5" key="1">
    <citation type="submission" date="2024-10" db="EMBL/GenBank/DDBJ databases">
        <title>Updated reference genomes for cyclostephanoid diatoms.</title>
        <authorList>
            <person name="Roberts W.R."/>
            <person name="Alverson A.J."/>
        </authorList>
    </citation>
    <scope>NUCLEOTIDE SEQUENCE [LARGE SCALE GENOMIC DNA]</scope>
    <source>
        <strain evidence="4 5">AJA232-27</strain>
    </source>
</reference>
<name>A0ABD3MG84_9STRA</name>
<dbReference type="InterPro" id="IPR036412">
    <property type="entry name" value="HAD-like_sf"/>
</dbReference>
<feature type="region of interest" description="Disordered" evidence="2">
    <location>
        <begin position="75"/>
        <end position="114"/>
    </location>
</feature>
<dbReference type="InterPro" id="IPR050365">
    <property type="entry name" value="TIM50"/>
</dbReference>
<dbReference type="AlphaFoldDB" id="A0ABD3MG84"/>
<organism evidence="4 5">
    <name type="scientific">Discostella pseudostelligera</name>
    <dbReference type="NCBI Taxonomy" id="259834"/>
    <lineage>
        <taxon>Eukaryota</taxon>
        <taxon>Sar</taxon>
        <taxon>Stramenopiles</taxon>
        <taxon>Ochrophyta</taxon>
        <taxon>Bacillariophyta</taxon>
        <taxon>Coscinodiscophyceae</taxon>
        <taxon>Thalassiosirophycidae</taxon>
        <taxon>Stephanodiscales</taxon>
        <taxon>Stephanodiscaceae</taxon>
        <taxon>Discostella</taxon>
    </lineage>
</organism>
<dbReference type="Pfam" id="PF03031">
    <property type="entry name" value="NIF"/>
    <property type="match status" value="1"/>
</dbReference>
<protein>
    <recommendedName>
        <fullName evidence="1">Mitochondrial import inner membrane translocase subunit TIM50</fullName>
    </recommendedName>
</protein>
<dbReference type="PROSITE" id="PS50969">
    <property type="entry name" value="FCP1"/>
    <property type="match status" value="1"/>
</dbReference>
<accession>A0ABD3MG84</accession>
<feature type="compositionally biased region" description="Basic residues" evidence="2">
    <location>
        <begin position="96"/>
        <end position="108"/>
    </location>
</feature>
<keyword evidence="1" id="KW-0811">Translocation</keyword>
<comment type="subcellular location">
    <subcellularLocation>
        <location evidence="1">Mitochondrion inner membrane</location>
        <topology evidence="1">Single-pass membrane protein</topology>
    </subcellularLocation>
</comment>
<dbReference type="Gene3D" id="3.40.50.1000">
    <property type="entry name" value="HAD superfamily/HAD-like"/>
    <property type="match status" value="1"/>
</dbReference>
<keyword evidence="1" id="KW-0653">Protein transport</keyword>
<evidence type="ECO:0000259" key="3">
    <source>
        <dbReference type="PROSITE" id="PS50969"/>
    </source>
</evidence>
<dbReference type="InterPro" id="IPR004274">
    <property type="entry name" value="FCP1_dom"/>
</dbReference>
<dbReference type="GO" id="GO:0005744">
    <property type="term" value="C:TIM23 mitochondrial import inner membrane translocase complex"/>
    <property type="evidence" value="ECO:0007669"/>
    <property type="project" value="UniProtKB-UniRule"/>
</dbReference>
<comment type="subunit">
    <text evidence="1">Component of the TIM23 complex.</text>
</comment>
<dbReference type="GO" id="GO:0015031">
    <property type="term" value="P:protein transport"/>
    <property type="evidence" value="ECO:0007669"/>
    <property type="project" value="UniProtKB-KW"/>
</dbReference>
<sequence length="421" mass="47858">MEHPAISRGGSGSSNQNIIRCRYLRCATEVIERTKSYDCVRVYHCPNVDDARSSDQCYPPSPTVAARAPTELIATPSCESSPSTPILPMQPSDRAQRRKEKKVRKKGLRNQTKNADMQPLSLRITTTKFHPAVEKTATTRSIVHVKPLIVLDLNGILCHRVRTTSSTNPQTVFRPSCGNISNTDIIPRSDLEEFLTLLHGNFCLAVWTSATRKTSKFLIDALFPKNIRDRLIFVWHRSFCNLVKRKDSQSTLNESVDDDTDCVRSEGRSDKDRLCTMETHSTIAALNTLNTKPCPSPNQSSFVDDVTAVKSLSKVWAAFPLWDDTNTILLDDSPEKCPNKYRSNSLHPPPIRGTFTARLVEGECTEQDSYTVVDDDEVNQRRQRDFFQLLAEYWEQPTENNLTEFMEQHANDHDLRWKIRS</sequence>
<dbReference type="InterPro" id="IPR023214">
    <property type="entry name" value="HAD_sf"/>
</dbReference>
<keyword evidence="1" id="KW-0813">Transport</keyword>
<proteinExistence type="inferred from homology"/>
<evidence type="ECO:0000256" key="1">
    <source>
        <dbReference type="RuleBase" id="RU365079"/>
    </source>
</evidence>
<keyword evidence="1" id="KW-0496">Mitochondrion</keyword>
<evidence type="ECO:0000256" key="2">
    <source>
        <dbReference type="SAM" id="MobiDB-lite"/>
    </source>
</evidence>
<keyword evidence="5" id="KW-1185">Reference proteome</keyword>
<dbReference type="PANTHER" id="PTHR12210">
    <property type="entry name" value="DULLARD PROTEIN PHOSPHATASE"/>
    <property type="match status" value="1"/>
</dbReference>
<dbReference type="Proteomes" id="UP001530293">
    <property type="component" value="Unassembled WGS sequence"/>
</dbReference>
<keyword evidence="1" id="KW-0809">Transit peptide</keyword>
<evidence type="ECO:0000313" key="4">
    <source>
        <dbReference type="EMBL" id="KAL3762933.1"/>
    </source>
</evidence>
<dbReference type="SUPFAM" id="SSF56784">
    <property type="entry name" value="HAD-like"/>
    <property type="match status" value="1"/>
</dbReference>
<evidence type="ECO:0000313" key="5">
    <source>
        <dbReference type="Proteomes" id="UP001530293"/>
    </source>
</evidence>
<comment type="function">
    <text evidence="1">Essential component of the TIM23 complex, a complex that mediates the translocation of transit peptide-containing proteins across the mitochondrial inner membrane.</text>
</comment>